<evidence type="ECO:0000313" key="1">
    <source>
        <dbReference type="EMBL" id="KAG5685156.1"/>
    </source>
</evidence>
<dbReference type="AlphaFoldDB" id="A0A9J6CT64"/>
<gene>
    <name evidence="1" type="ORF">PVAND_014348</name>
</gene>
<evidence type="ECO:0008006" key="3">
    <source>
        <dbReference type="Google" id="ProtNLM"/>
    </source>
</evidence>
<protein>
    <recommendedName>
        <fullName evidence="3">DNA-directed DNA polymerase</fullName>
    </recommendedName>
</protein>
<dbReference type="InterPro" id="IPR043502">
    <property type="entry name" value="DNA/RNA_pol_sf"/>
</dbReference>
<keyword evidence="2" id="KW-1185">Reference proteome</keyword>
<dbReference type="OrthoDB" id="8030979at2759"/>
<dbReference type="GO" id="GO:0071897">
    <property type="term" value="P:DNA biosynthetic process"/>
    <property type="evidence" value="ECO:0007669"/>
    <property type="project" value="UniProtKB-ARBA"/>
</dbReference>
<dbReference type="InterPro" id="IPR036397">
    <property type="entry name" value="RNaseH_sf"/>
</dbReference>
<proteinExistence type="predicted"/>
<dbReference type="EMBL" id="JADBJN010000001">
    <property type="protein sequence ID" value="KAG5685156.1"/>
    <property type="molecule type" value="Genomic_DNA"/>
</dbReference>
<dbReference type="Proteomes" id="UP001107558">
    <property type="component" value="Chromosome 1"/>
</dbReference>
<comment type="caution">
    <text evidence="1">The sequence shown here is derived from an EMBL/GenBank/DDBJ whole genome shotgun (WGS) entry which is preliminary data.</text>
</comment>
<evidence type="ECO:0000313" key="2">
    <source>
        <dbReference type="Proteomes" id="UP001107558"/>
    </source>
</evidence>
<accession>A0A9J6CT64</accession>
<dbReference type="PANTHER" id="PTHR31511">
    <property type="entry name" value="PROTEIN CBG23764"/>
    <property type="match status" value="1"/>
</dbReference>
<dbReference type="Gene3D" id="3.30.420.10">
    <property type="entry name" value="Ribonuclease H-like superfamily/Ribonuclease H"/>
    <property type="match status" value="1"/>
</dbReference>
<dbReference type="SUPFAM" id="SSF56672">
    <property type="entry name" value="DNA/RNA polymerases"/>
    <property type="match status" value="1"/>
</dbReference>
<dbReference type="GO" id="GO:0003676">
    <property type="term" value="F:nucleic acid binding"/>
    <property type="evidence" value="ECO:0007669"/>
    <property type="project" value="InterPro"/>
</dbReference>
<sequence length="1129" mass="133375">MQYFYSHFYYLDKSTNLDLILDEIFEELLTTIEEAELAGSGYIIFGIKSIDIFVYEIKNIGSKYIPLDDFLHRKQKYLVNIKNNDDLCIIYNLIYYFYGKNIKSVKNTDEFKPFLKNFNYSHLNFPLSLKSIHLLEEANADKSFRINIFQYCDKKHEISVLKVNRRKNLEAKNVVNMLLYEKDEDFHYILLLDLMPFIKHQINKSHAKYFICYDCLATFKEKSSLELHKKLKCSKISLKFPQEGKDDKIVFKNIKTLNRHLAVAYFDLECIIQPLNNEKNECDTVKTAEHLPVIAYYYVDFLLNDERFNRMRSFVGPDCIEQMLLNLVDDSKYIYENYLREPAERSEITPQLQQILDSFKNCAICKKSFDVVGVCYDHNHLLRDIDSINNNRCYPQNFKNSNLRPPLCNSCNLNFKNEKSLFVFAHGGSNYDFNAILNCISNMKKKFFNKIEVIAISTNKFLCMTLHIQMSNDEVFKIEFKDSLKHLPGSLDEISKSLEKLSLTEKYFNERFPNVKFEREKIQKLPFWYKAVNNFECLSNTHFPEKSDFYNELKSVGDEEIEYCKFLYEQMVKKTWGEYYLLYNHIDIYILVDIFRSYIETTMKNFSIDPTYFPSSPSVTYNAFLYYNLNMDFNLITDHNIYMIFKKMVRGGYAGGTLNIAQANNRFLPNYDEKKEESTILCLDVNSLYSYVLESFYFPTGDFKIIEDQKHLKFLMESLSDLKFNERKGYIFVVDIEIPEHLHDFFDNYHHLMEILSTKNNRNIKKLVQTLKKKTFYITHYLNLQLALELGMVCTKVHLAVSFEQEGIFKEYVKMNIAKRRSASDKFTSNLFKNYVNSLFGRTLLSKEKFVNFRLLKAENEKEEQKIKKLCNLPSLKNFHFINPTFCGMEFSKKTIMLDSPISAGSCVLELSKVVMFRHLLKLYEIFGSYKKVKVCGGDTDSYFLQIFDTDVYGKIDKFGTNIDKESFKGLGNIRGDPARHKESGLLSSDFTTHVEYYLFIAPKNYLIKTIEMNNNVIREEYKKRLKGIAKNAIKDISFENYLDCALSNKKLFLVNYRIQSIKTRIYSITQRKLALSLNTEKRLFISPYKSYMYGHYLNKDRENFPFIENNVNDVDKFKENLHKDNIYI</sequence>
<reference evidence="1" key="1">
    <citation type="submission" date="2021-03" db="EMBL/GenBank/DDBJ databases">
        <title>Chromosome level genome of the anhydrobiotic midge Polypedilum vanderplanki.</title>
        <authorList>
            <person name="Yoshida Y."/>
            <person name="Kikawada T."/>
            <person name="Gusev O."/>
        </authorList>
    </citation>
    <scope>NUCLEOTIDE SEQUENCE</scope>
    <source>
        <strain evidence="1">NIAS01</strain>
        <tissue evidence="1">Whole body or cell culture</tissue>
    </source>
</reference>
<organism evidence="1 2">
    <name type="scientific">Polypedilum vanderplanki</name>
    <name type="common">Sleeping chironomid midge</name>
    <dbReference type="NCBI Taxonomy" id="319348"/>
    <lineage>
        <taxon>Eukaryota</taxon>
        <taxon>Metazoa</taxon>
        <taxon>Ecdysozoa</taxon>
        <taxon>Arthropoda</taxon>
        <taxon>Hexapoda</taxon>
        <taxon>Insecta</taxon>
        <taxon>Pterygota</taxon>
        <taxon>Neoptera</taxon>
        <taxon>Endopterygota</taxon>
        <taxon>Diptera</taxon>
        <taxon>Nematocera</taxon>
        <taxon>Chironomoidea</taxon>
        <taxon>Chironomidae</taxon>
        <taxon>Chironominae</taxon>
        <taxon>Polypedilum</taxon>
        <taxon>Polypedilum</taxon>
    </lineage>
</organism>
<dbReference type="PANTHER" id="PTHR31511:SF12">
    <property type="entry name" value="RHO TERMINATION FACTOR N-TERMINAL DOMAIN-CONTAINING PROTEIN"/>
    <property type="match status" value="1"/>
</dbReference>
<name>A0A9J6CT64_POLVA</name>